<dbReference type="SUPFAM" id="SSF53448">
    <property type="entry name" value="Nucleotide-diphospho-sugar transferases"/>
    <property type="match status" value="1"/>
</dbReference>
<dbReference type="Pfam" id="PF00535">
    <property type="entry name" value="Glycos_transf_2"/>
    <property type="match status" value="1"/>
</dbReference>
<feature type="domain" description="Glycosyltransferase 2-like" evidence="3">
    <location>
        <begin position="7"/>
        <end position="171"/>
    </location>
</feature>
<proteinExistence type="predicted"/>
<keyword evidence="2" id="KW-0808">Transferase</keyword>
<evidence type="ECO:0000259" key="3">
    <source>
        <dbReference type="Pfam" id="PF00535"/>
    </source>
</evidence>
<dbReference type="Gene3D" id="3.90.550.10">
    <property type="entry name" value="Spore Coat Polysaccharide Biosynthesis Protein SpsA, Chain A"/>
    <property type="match status" value="1"/>
</dbReference>
<keyword evidence="1" id="KW-0328">Glycosyltransferase</keyword>
<name>A0A3B0UQB0_9ZZZZ</name>
<reference evidence="4" key="1">
    <citation type="submission" date="2018-06" db="EMBL/GenBank/DDBJ databases">
        <authorList>
            <person name="Zhirakovskaya E."/>
        </authorList>
    </citation>
    <scope>NUCLEOTIDE SEQUENCE</scope>
</reference>
<evidence type="ECO:0000256" key="1">
    <source>
        <dbReference type="ARBA" id="ARBA00022676"/>
    </source>
</evidence>
<dbReference type="PANTHER" id="PTHR43630">
    <property type="entry name" value="POLY-BETA-1,6-N-ACETYL-D-GLUCOSAMINE SYNTHASE"/>
    <property type="match status" value="1"/>
</dbReference>
<organism evidence="4">
    <name type="scientific">hydrothermal vent metagenome</name>
    <dbReference type="NCBI Taxonomy" id="652676"/>
    <lineage>
        <taxon>unclassified sequences</taxon>
        <taxon>metagenomes</taxon>
        <taxon>ecological metagenomes</taxon>
    </lineage>
</organism>
<sequence length="300" mass="33845">MEKVPITIGITAHNEEANIGKLLQIMRQQTLQVVEPCEIIVIASGCTDRTEDVVREEMTKDDRIRLLVQEKREGKASAINLYLKHQTERVLVLCSADLQPELDAIEKLAAPFADPEMGMTSCRPVPVNDPNTFMGFAAHMLWNLHHAINASGGFKAGEMIAFRKIFERIPHHTSVDEASIEPVIRGQGYEVEYIADAIVYNKGPDTVADFLRQRRRIYAGHLDVKELLGYSVSTMSGGVILKSLLHNLDWRPKQFVWTIGVVALEVYGRFLGKRDFKNHRDHTVWEIATTTKKLSPSKKS</sequence>
<protein>
    <recommendedName>
        <fullName evidence="3">Glycosyltransferase 2-like domain-containing protein</fullName>
    </recommendedName>
</protein>
<dbReference type="InterPro" id="IPR029044">
    <property type="entry name" value="Nucleotide-diphossugar_trans"/>
</dbReference>
<evidence type="ECO:0000256" key="2">
    <source>
        <dbReference type="ARBA" id="ARBA00022679"/>
    </source>
</evidence>
<dbReference type="AlphaFoldDB" id="A0A3B0UQB0"/>
<dbReference type="PANTHER" id="PTHR43630:SF1">
    <property type="entry name" value="POLY-BETA-1,6-N-ACETYL-D-GLUCOSAMINE SYNTHASE"/>
    <property type="match status" value="1"/>
</dbReference>
<accession>A0A3B0UQB0</accession>
<dbReference type="EMBL" id="UOEU01000201">
    <property type="protein sequence ID" value="VAW31330.1"/>
    <property type="molecule type" value="Genomic_DNA"/>
</dbReference>
<dbReference type="InterPro" id="IPR001173">
    <property type="entry name" value="Glyco_trans_2-like"/>
</dbReference>
<dbReference type="GO" id="GO:0016757">
    <property type="term" value="F:glycosyltransferase activity"/>
    <property type="evidence" value="ECO:0007669"/>
    <property type="project" value="UniProtKB-KW"/>
</dbReference>
<gene>
    <name evidence="4" type="ORF">MNBD_CHLOROFLEXI01-585</name>
</gene>
<evidence type="ECO:0000313" key="4">
    <source>
        <dbReference type="EMBL" id="VAW31330.1"/>
    </source>
</evidence>